<protein>
    <recommendedName>
        <fullName evidence="1">Putative glutamine amidotransferase domain-containing protein</fullName>
    </recommendedName>
</protein>
<dbReference type="Pfam" id="PF07090">
    <property type="entry name" value="GATase1_like"/>
    <property type="match status" value="1"/>
</dbReference>
<gene>
    <name evidence="2" type="ORF">FYJ24_05850</name>
</gene>
<reference evidence="2 3" key="1">
    <citation type="submission" date="2019-08" db="EMBL/GenBank/DDBJ databases">
        <title>In-depth cultivation of the pig gut microbiome towards novel bacterial diversity and tailored functional studies.</title>
        <authorList>
            <person name="Wylensek D."/>
            <person name="Hitch T.C.A."/>
            <person name="Clavel T."/>
        </authorList>
    </citation>
    <scope>NUCLEOTIDE SEQUENCE [LARGE SCALE GENOMIC DNA]</scope>
    <source>
        <strain evidence="2 3">WB03_NA08</strain>
    </source>
</reference>
<evidence type="ECO:0000313" key="2">
    <source>
        <dbReference type="EMBL" id="MSS84296.1"/>
    </source>
</evidence>
<name>A0A6N7W7R6_9ACTO</name>
<dbReference type="InterPro" id="IPR010768">
    <property type="entry name" value="GATase1-like"/>
</dbReference>
<proteinExistence type="predicted"/>
<evidence type="ECO:0000259" key="1">
    <source>
        <dbReference type="Pfam" id="PF07090"/>
    </source>
</evidence>
<keyword evidence="3" id="KW-1185">Reference proteome</keyword>
<dbReference type="EMBL" id="VULO01000006">
    <property type="protein sequence ID" value="MSS84296.1"/>
    <property type="molecule type" value="Genomic_DNA"/>
</dbReference>
<accession>A0A6N7W7R6</accession>
<comment type="caution">
    <text evidence="2">The sequence shown here is derived from an EMBL/GenBank/DDBJ whole genome shotgun (WGS) entry which is preliminary data.</text>
</comment>
<dbReference type="AlphaFoldDB" id="A0A6N7W7R6"/>
<feature type="domain" description="Putative glutamine amidotransferase" evidence="1">
    <location>
        <begin position="10"/>
        <end position="43"/>
    </location>
</feature>
<dbReference type="Proteomes" id="UP000470875">
    <property type="component" value="Unassembled WGS sequence"/>
</dbReference>
<dbReference type="SUPFAM" id="SSF52317">
    <property type="entry name" value="Class I glutamine amidotransferase-like"/>
    <property type="match status" value="1"/>
</dbReference>
<dbReference type="RefSeq" id="WP_154544530.1">
    <property type="nucleotide sequence ID" value="NZ_VULO01000006.1"/>
</dbReference>
<sequence>MFYFQPKLKLSYASDISPHWAPEEFMQWDGYEQLFDRSVRWLSHEL</sequence>
<dbReference type="Gene3D" id="3.40.50.880">
    <property type="match status" value="1"/>
</dbReference>
<organism evidence="2 3">
    <name type="scientific">Scrofimicrobium canadense</name>
    <dbReference type="NCBI Taxonomy" id="2652290"/>
    <lineage>
        <taxon>Bacteria</taxon>
        <taxon>Bacillati</taxon>
        <taxon>Actinomycetota</taxon>
        <taxon>Actinomycetes</taxon>
        <taxon>Actinomycetales</taxon>
        <taxon>Actinomycetaceae</taxon>
        <taxon>Scrofimicrobium</taxon>
    </lineage>
</organism>
<evidence type="ECO:0000313" key="3">
    <source>
        <dbReference type="Proteomes" id="UP000470875"/>
    </source>
</evidence>
<dbReference type="InterPro" id="IPR029062">
    <property type="entry name" value="Class_I_gatase-like"/>
</dbReference>